<evidence type="ECO:0000313" key="2">
    <source>
        <dbReference type="EMBL" id="OGH93337.1"/>
    </source>
</evidence>
<dbReference type="GO" id="GO:0016301">
    <property type="term" value="F:kinase activity"/>
    <property type="evidence" value="ECO:0007669"/>
    <property type="project" value="InterPro"/>
</dbReference>
<dbReference type="EMBL" id="MFRA01000001">
    <property type="protein sequence ID" value="OGH93337.1"/>
    <property type="molecule type" value="Genomic_DNA"/>
</dbReference>
<dbReference type="PANTHER" id="PTHR39426">
    <property type="entry name" value="HOMOLOGY TO DEATH-ON-CURING PROTEIN OF PHAGE P1"/>
    <property type="match status" value="1"/>
</dbReference>
<dbReference type="InterPro" id="IPR053737">
    <property type="entry name" value="Type_II_TA_Toxin"/>
</dbReference>
<name>A0A1F6PAX7_9BACT</name>
<proteinExistence type="predicted"/>
<gene>
    <name evidence="2" type="ORF">A2563_01880</name>
</gene>
<dbReference type="AlphaFoldDB" id="A0A1F6PAX7"/>
<evidence type="ECO:0000259" key="1">
    <source>
        <dbReference type="PROSITE" id="PS51459"/>
    </source>
</evidence>
<sequence length="163" mass="18959">MAKKFFYLDIKLMEKMCHPLAVAIFNDSNDPIPSFQMHATQLLESSLGMPKQTYGGKDLYETAVDKAVILYFSLIKNHPFQNGNKRVATTSLLVFLWINDFWLKVSDEELAKWAIDVAEFKDTPAFSREELFLKLKLWISEHLESSPKEENRLMAWIRKKLGK</sequence>
<dbReference type="SUPFAM" id="SSF140931">
    <property type="entry name" value="Fic-like"/>
    <property type="match status" value="1"/>
</dbReference>
<dbReference type="Gene3D" id="1.20.120.1870">
    <property type="entry name" value="Fic/DOC protein, Fido domain"/>
    <property type="match status" value="1"/>
</dbReference>
<dbReference type="PROSITE" id="PS51459">
    <property type="entry name" value="FIDO"/>
    <property type="match status" value="1"/>
</dbReference>
<dbReference type="Pfam" id="PF02661">
    <property type="entry name" value="Fic"/>
    <property type="match status" value="1"/>
</dbReference>
<dbReference type="STRING" id="1798705.A2563_01880"/>
<feature type="domain" description="Fido" evidence="1">
    <location>
        <begin position="12"/>
        <end position="141"/>
    </location>
</feature>
<dbReference type="Proteomes" id="UP000176634">
    <property type="component" value="Unassembled WGS sequence"/>
</dbReference>
<protein>
    <recommendedName>
        <fullName evidence="1">Fido domain-containing protein</fullName>
    </recommendedName>
</protein>
<comment type="caution">
    <text evidence="2">The sequence shown here is derived from an EMBL/GenBank/DDBJ whole genome shotgun (WGS) entry which is preliminary data.</text>
</comment>
<evidence type="ECO:0000313" key="3">
    <source>
        <dbReference type="Proteomes" id="UP000176634"/>
    </source>
</evidence>
<dbReference type="NCBIfam" id="TIGR01550">
    <property type="entry name" value="DOC_P1"/>
    <property type="match status" value="1"/>
</dbReference>
<accession>A0A1F6PAX7</accession>
<dbReference type="InterPro" id="IPR036597">
    <property type="entry name" value="Fido-like_dom_sf"/>
</dbReference>
<dbReference type="PANTHER" id="PTHR39426:SF1">
    <property type="entry name" value="HOMOLOGY TO DEATH-ON-CURING PROTEIN OF PHAGE P1"/>
    <property type="match status" value="1"/>
</dbReference>
<dbReference type="InterPro" id="IPR006440">
    <property type="entry name" value="Doc"/>
</dbReference>
<organism evidence="2 3">
    <name type="scientific">Candidatus Magasanikbacteria bacterium RIFOXYD1_FULL_40_23</name>
    <dbReference type="NCBI Taxonomy" id="1798705"/>
    <lineage>
        <taxon>Bacteria</taxon>
        <taxon>Candidatus Magasanikiibacteriota</taxon>
    </lineage>
</organism>
<dbReference type="InterPro" id="IPR003812">
    <property type="entry name" value="Fido"/>
</dbReference>
<reference evidence="2 3" key="1">
    <citation type="journal article" date="2016" name="Nat. Commun.">
        <title>Thousands of microbial genomes shed light on interconnected biogeochemical processes in an aquifer system.</title>
        <authorList>
            <person name="Anantharaman K."/>
            <person name="Brown C.T."/>
            <person name="Hug L.A."/>
            <person name="Sharon I."/>
            <person name="Castelle C.J."/>
            <person name="Probst A.J."/>
            <person name="Thomas B.C."/>
            <person name="Singh A."/>
            <person name="Wilkins M.J."/>
            <person name="Karaoz U."/>
            <person name="Brodie E.L."/>
            <person name="Williams K.H."/>
            <person name="Hubbard S.S."/>
            <person name="Banfield J.F."/>
        </authorList>
    </citation>
    <scope>NUCLEOTIDE SEQUENCE [LARGE SCALE GENOMIC DNA]</scope>
</reference>